<dbReference type="PANTHER" id="PTHR11699">
    <property type="entry name" value="ALDEHYDE DEHYDROGENASE-RELATED"/>
    <property type="match status" value="1"/>
</dbReference>
<evidence type="ECO:0000259" key="4">
    <source>
        <dbReference type="Pfam" id="PF00171"/>
    </source>
</evidence>
<feature type="domain" description="Aldehyde dehydrogenase" evidence="4">
    <location>
        <begin position="27"/>
        <end position="273"/>
    </location>
</feature>
<name>A0A0G4KH73_VERLO</name>
<evidence type="ECO:0000256" key="1">
    <source>
        <dbReference type="ARBA" id="ARBA00009986"/>
    </source>
</evidence>
<dbReference type="InterPro" id="IPR016162">
    <property type="entry name" value="Ald_DH_N"/>
</dbReference>
<dbReference type="InterPro" id="IPR015590">
    <property type="entry name" value="Aldehyde_DH_dom"/>
</dbReference>
<protein>
    <recommendedName>
        <fullName evidence="2">aldehyde dehydrogenase (NAD(+))</fullName>
        <ecNumber evidence="2">1.2.1.3</ecNumber>
    </recommendedName>
</protein>
<evidence type="ECO:0000313" key="6">
    <source>
        <dbReference type="Proteomes" id="UP000045706"/>
    </source>
</evidence>
<dbReference type="Gene3D" id="3.40.605.10">
    <property type="entry name" value="Aldehyde Dehydrogenase, Chain A, domain 1"/>
    <property type="match status" value="1"/>
</dbReference>
<comment type="similarity">
    <text evidence="1">Belongs to the aldehyde dehydrogenase family.</text>
</comment>
<dbReference type="Gene3D" id="3.30.710.10">
    <property type="entry name" value="Potassium Channel Kv1.1, Chain A"/>
    <property type="match status" value="1"/>
</dbReference>
<comment type="catalytic activity">
    <reaction evidence="3">
        <text>an aldehyde + NAD(+) + H2O = a carboxylate + NADH + 2 H(+)</text>
        <dbReference type="Rhea" id="RHEA:16185"/>
        <dbReference type="ChEBI" id="CHEBI:15377"/>
        <dbReference type="ChEBI" id="CHEBI:15378"/>
        <dbReference type="ChEBI" id="CHEBI:17478"/>
        <dbReference type="ChEBI" id="CHEBI:29067"/>
        <dbReference type="ChEBI" id="CHEBI:57540"/>
        <dbReference type="ChEBI" id="CHEBI:57945"/>
        <dbReference type="EC" id="1.2.1.3"/>
    </reaction>
</comment>
<evidence type="ECO:0000313" key="5">
    <source>
        <dbReference type="EMBL" id="CRJ94620.1"/>
    </source>
</evidence>
<evidence type="ECO:0000256" key="2">
    <source>
        <dbReference type="ARBA" id="ARBA00024226"/>
    </source>
</evidence>
<dbReference type="InterPro" id="IPR011333">
    <property type="entry name" value="SKP1/BTB/POZ_sf"/>
</dbReference>
<proteinExistence type="inferred from homology"/>
<dbReference type="EMBL" id="CVQI01000336">
    <property type="protein sequence ID" value="CRJ94620.1"/>
    <property type="molecule type" value="Genomic_DNA"/>
</dbReference>
<sequence>MGLSAELKTPVTGTYTQPTGLFINNEWVEGVDKKTFEVVNPSTEEVIVSVSEATEKDVDIAVAAARKAFNGVWRQTTPGQRSIYLLKLAELVEKNLDLLAAVESLDNGKSITMAKGDVGAVVGCIRYYGGWADKIEGKTIDVAPDMFHYTRQEPIGVCGQIIPWNFPILMLAWKIAPALATGNTVVMKTAEQTPLSALVFANLVKEAGFPAGVFNLINGFGKVAGAAISSHMDIDKVAFTGSTLVGRQIMKAAAASNLKKVTLELGGKTAHLAAHKGKHARSFTTMASYLSQSKNGSENKYVTLVSGDGYEFVLLREAVMISPVVKGMLDPRSQFMEAVSGRCVFTEISAFRKTIDNVLERSA</sequence>
<evidence type="ECO:0000256" key="3">
    <source>
        <dbReference type="ARBA" id="ARBA00049194"/>
    </source>
</evidence>
<dbReference type="InterPro" id="IPR016161">
    <property type="entry name" value="Ald_DH/histidinol_DH"/>
</dbReference>
<reference evidence="6" key="1">
    <citation type="submission" date="2015-05" db="EMBL/GenBank/DDBJ databases">
        <authorList>
            <person name="Fogelqvist Johan"/>
        </authorList>
    </citation>
    <scope>NUCLEOTIDE SEQUENCE [LARGE SCALE GENOMIC DNA]</scope>
</reference>
<dbReference type="FunFam" id="3.40.605.10:FF:000050">
    <property type="entry name" value="Aldehyde dehydrogenase, mitochondrial"/>
    <property type="match status" value="1"/>
</dbReference>
<dbReference type="Pfam" id="PF00171">
    <property type="entry name" value="Aldedh"/>
    <property type="match status" value="1"/>
</dbReference>
<dbReference type="AlphaFoldDB" id="A0A0G4KH73"/>
<dbReference type="SUPFAM" id="SSF53720">
    <property type="entry name" value="ALDH-like"/>
    <property type="match status" value="1"/>
</dbReference>
<organism evidence="5 6">
    <name type="scientific">Verticillium longisporum</name>
    <name type="common">Verticillium dahliae var. longisporum</name>
    <dbReference type="NCBI Taxonomy" id="100787"/>
    <lineage>
        <taxon>Eukaryota</taxon>
        <taxon>Fungi</taxon>
        <taxon>Dikarya</taxon>
        <taxon>Ascomycota</taxon>
        <taxon>Pezizomycotina</taxon>
        <taxon>Sordariomycetes</taxon>
        <taxon>Hypocreomycetidae</taxon>
        <taxon>Glomerellales</taxon>
        <taxon>Plectosphaerellaceae</taxon>
        <taxon>Verticillium</taxon>
    </lineage>
</organism>
<gene>
    <name evidence="5" type="ORF">BN1723_008560</name>
</gene>
<dbReference type="Proteomes" id="UP000045706">
    <property type="component" value="Unassembled WGS sequence"/>
</dbReference>
<dbReference type="EC" id="1.2.1.3" evidence="2"/>
<accession>A0A0G4KH73</accession>
<dbReference type="SUPFAM" id="SSF54695">
    <property type="entry name" value="POZ domain"/>
    <property type="match status" value="1"/>
</dbReference>
<dbReference type="GO" id="GO:0004029">
    <property type="term" value="F:aldehyde dehydrogenase (NAD+) activity"/>
    <property type="evidence" value="ECO:0007669"/>
    <property type="project" value="UniProtKB-EC"/>
</dbReference>